<evidence type="ECO:0000256" key="5">
    <source>
        <dbReference type="SAM" id="MobiDB-lite"/>
    </source>
</evidence>
<feature type="transmembrane region" description="Helical" evidence="6">
    <location>
        <begin position="390"/>
        <end position="408"/>
    </location>
</feature>
<evidence type="ECO:0000313" key="9">
    <source>
        <dbReference type="Proteomes" id="UP000601435"/>
    </source>
</evidence>
<feature type="domain" description="Ion transport" evidence="7">
    <location>
        <begin position="240"/>
        <end position="408"/>
    </location>
</feature>
<dbReference type="InterPro" id="IPR043203">
    <property type="entry name" value="VGCC_Ca_Na"/>
</dbReference>
<dbReference type="InterPro" id="IPR027359">
    <property type="entry name" value="Volt_channel_dom_sf"/>
</dbReference>
<dbReference type="PANTHER" id="PTHR10037:SF62">
    <property type="entry name" value="SODIUM CHANNEL PROTEIN 60E"/>
    <property type="match status" value="1"/>
</dbReference>
<dbReference type="AlphaFoldDB" id="A0A812RAH3"/>
<dbReference type="PANTHER" id="PTHR10037">
    <property type="entry name" value="VOLTAGE-GATED CATION CHANNEL CALCIUM AND SODIUM"/>
    <property type="match status" value="1"/>
</dbReference>
<evidence type="ECO:0000259" key="7">
    <source>
        <dbReference type="Pfam" id="PF00520"/>
    </source>
</evidence>
<keyword evidence="9" id="KW-1185">Reference proteome</keyword>
<gene>
    <name evidence="8" type="primary">Scn11a</name>
    <name evidence="8" type="ORF">SNEC2469_LOCUS11751</name>
</gene>
<feature type="transmembrane region" description="Helical" evidence="6">
    <location>
        <begin position="316"/>
        <end position="336"/>
    </location>
</feature>
<keyword evidence="2 6" id="KW-0812">Transmembrane</keyword>
<dbReference type="Gene3D" id="1.20.120.350">
    <property type="entry name" value="Voltage-gated potassium channels. Chain C"/>
    <property type="match status" value="1"/>
</dbReference>
<evidence type="ECO:0000256" key="3">
    <source>
        <dbReference type="ARBA" id="ARBA00022989"/>
    </source>
</evidence>
<accession>A0A812RAH3</accession>
<organism evidence="8 9">
    <name type="scientific">Symbiodinium necroappetens</name>
    <dbReference type="NCBI Taxonomy" id="1628268"/>
    <lineage>
        <taxon>Eukaryota</taxon>
        <taxon>Sar</taxon>
        <taxon>Alveolata</taxon>
        <taxon>Dinophyceae</taxon>
        <taxon>Suessiales</taxon>
        <taxon>Symbiodiniaceae</taxon>
        <taxon>Symbiodinium</taxon>
    </lineage>
</organism>
<dbReference type="Pfam" id="PF00520">
    <property type="entry name" value="Ion_trans"/>
    <property type="match status" value="1"/>
</dbReference>
<dbReference type="OrthoDB" id="416585at2759"/>
<comment type="subcellular location">
    <subcellularLocation>
        <location evidence="1">Membrane</location>
        <topology evidence="1">Multi-pass membrane protein</topology>
    </subcellularLocation>
</comment>
<comment type="caution">
    <text evidence="8">The sequence shown here is derived from an EMBL/GenBank/DDBJ whole genome shotgun (WGS) entry which is preliminary data.</text>
</comment>
<feature type="non-terminal residue" evidence="8">
    <location>
        <position position="1"/>
    </location>
</feature>
<dbReference type="Proteomes" id="UP000601435">
    <property type="component" value="Unassembled WGS sequence"/>
</dbReference>
<evidence type="ECO:0000256" key="2">
    <source>
        <dbReference type="ARBA" id="ARBA00022692"/>
    </source>
</evidence>
<dbReference type="EMBL" id="CAJNJA010018654">
    <property type="protein sequence ID" value="CAE7428220.1"/>
    <property type="molecule type" value="Genomic_DNA"/>
</dbReference>
<keyword evidence="3 6" id="KW-1133">Transmembrane helix</keyword>
<feature type="transmembrane region" description="Helical" evidence="6">
    <location>
        <begin position="275"/>
        <end position="296"/>
    </location>
</feature>
<proteinExistence type="predicted"/>
<dbReference type="GO" id="GO:0001518">
    <property type="term" value="C:voltage-gated sodium channel complex"/>
    <property type="evidence" value="ECO:0007669"/>
    <property type="project" value="TreeGrafter"/>
</dbReference>
<feature type="transmembrane region" description="Helical" evidence="6">
    <location>
        <begin position="241"/>
        <end position="263"/>
    </location>
</feature>
<evidence type="ECO:0000256" key="1">
    <source>
        <dbReference type="ARBA" id="ARBA00004141"/>
    </source>
</evidence>
<reference evidence="8" key="1">
    <citation type="submission" date="2021-02" db="EMBL/GenBank/DDBJ databases">
        <authorList>
            <person name="Dougan E. K."/>
            <person name="Rhodes N."/>
            <person name="Thang M."/>
            <person name="Chan C."/>
        </authorList>
    </citation>
    <scope>NUCLEOTIDE SEQUENCE</scope>
</reference>
<dbReference type="InterPro" id="IPR005821">
    <property type="entry name" value="Ion_trans_dom"/>
</dbReference>
<feature type="region of interest" description="Disordered" evidence="5">
    <location>
        <begin position="103"/>
        <end position="179"/>
    </location>
</feature>
<sequence>QCQAVVARFDEQVGEALDDIAHIAVDGEIPGTVSMAVLEGLERVLTSTKLVLPSVDPLWPGDGKAAMNQEIQKLRNFIAGQFSQQAELLQSLSRQVERAGKVVQMSSKADVHTPNGVAPTPPLSPLSLPKRSEDEPKSEGHEQLFSSDTSREATEHVLSNDTQKSKDRRQSLGSDGLQSLTMDSDKLDLASDAEARQQRKIYAAAAAATGQLATEEDDQQKRQPNWRDPKDVAKYLTRSSVFIYGIMGVILFNLISLGIEVDIAARDGSDKVPIWFDYMNMFVVFIFVVELSVNFVANGPWGFCCGGDRLWNFFDLVIVALSVVETVVSFMANAAPTSQVSPSHLRFMRPIRLARALRGVRVMRLFRYVGALRTLLLSIMSSIASLFWTIVLLVLLFYSFGVLVTQLVSDHCE</sequence>
<name>A0A812RAH3_9DINO</name>
<feature type="compositionally biased region" description="Basic and acidic residues" evidence="5">
    <location>
        <begin position="130"/>
        <end position="142"/>
    </location>
</feature>
<feature type="non-terminal residue" evidence="8">
    <location>
        <position position="413"/>
    </location>
</feature>
<dbReference type="GO" id="GO:0005248">
    <property type="term" value="F:voltage-gated sodium channel activity"/>
    <property type="evidence" value="ECO:0007669"/>
    <property type="project" value="TreeGrafter"/>
</dbReference>
<dbReference type="SUPFAM" id="SSF81324">
    <property type="entry name" value="Voltage-gated potassium channels"/>
    <property type="match status" value="1"/>
</dbReference>
<evidence type="ECO:0000256" key="6">
    <source>
        <dbReference type="SAM" id="Phobius"/>
    </source>
</evidence>
<evidence type="ECO:0000256" key="4">
    <source>
        <dbReference type="ARBA" id="ARBA00023136"/>
    </source>
</evidence>
<evidence type="ECO:0000313" key="8">
    <source>
        <dbReference type="EMBL" id="CAE7428220.1"/>
    </source>
</evidence>
<protein>
    <submittedName>
        <fullName evidence="8">Scn11a protein</fullName>
    </submittedName>
</protein>
<keyword evidence="4 6" id="KW-0472">Membrane</keyword>